<protein>
    <submittedName>
        <fullName evidence="1">Uncharacterized protein</fullName>
    </submittedName>
</protein>
<dbReference type="PROSITE" id="PS51318">
    <property type="entry name" value="TAT"/>
    <property type="match status" value="1"/>
</dbReference>
<dbReference type="RefSeq" id="WP_097526745.1">
    <property type="nucleotide sequence ID" value="NZ_LODU01000001.1"/>
</dbReference>
<dbReference type="InterPro" id="IPR006311">
    <property type="entry name" value="TAT_signal"/>
</dbReference>
<proteinExistence type="predicted"/>
<name>A0A2S3YVN7_9HYPH</name>
<dbReference type="Proteomes" id="UP000237511">
    <property type="component" value="Unassembled WGS sequence"/>
</dbReference>
<reference evidence="1 2" key="1">
    <citation type="journal article" date="2014" name="Syst. Appl. Microbiol.">
        <title>Microsymbionts of Phaseolus vulgaris in acid and alkaline soils of Mexico.</title>
        <authorList>
            <person name="Verastegui-Valdes M.M."/>
            <person name="Zhang Y.J."/>
            <person name="Rivera-Orduna F.N."/>
            <person name="Cheng H.P."/>
            <person name="Sui X.H."/>
            <person name="Wang E.T."/>
        </authorList>
    </citation>
    <scope>NUCLEOTIDE SEQUENCE [LARGE SCALE GENOMIC DNA]</scope>
    <source>
        <strain evidence="1 2">FG01</strain>
    </source>
</reference>
<comment type="caution">
    <text evidence="1">The sequence shown here is derived from an EMBL/GenBank/DDBJ whole genome shotgun (WGS) entry which is preliminary data.</text>
</comment>
<sequence>MMQINRRAILGAIATAAAPIKVGSASVASASTLDERIAAAKEELIACLSERFGASPEVVQCERFISVFVPLPPESVQYSVPGFYEIEGKHSNGNRWCTTLWLERVDYKTVPGFYYRAESRWKGRLEKMIKLKPHQIRIVRKHDEYAAVHGPPEKL</sequence>
<dbReference type="EMBL" id="LODU01000001">
    <property type="protein sequence ID" value="POH35700.1"/>
    <property type="molecule type" value="Genomic_DNA"/>
</dbReference>
<accession>A0A2S3YVN7</accession>
<organism evidence="1 2">
    <name type="scientific">Sinorhizobium americanum</name>
    <dbReference type="NCBI Taxonomy" id="194963"/>
    <lineage>
        <taxon>Bacteria</taxon>
        <taxon>Pseudomonadati</taxon>
        <taxon>Pseudomonadota</taxon>
        <taxon>Alphaproteobacteria</taxon>
        <taxon>Hyphomicrobiales</taxon>
        <taxon>Rhizobiaceae</taxon>
        <taxon>Sinorhizobium/Ensifer group</taxon>
        <taxon>Sinorhizobium</taxon>
    </lineage>
</organism>
<dbReference type="AlphaFoldDB" id="A0A2S3YVN7"/>
<evidence type="ECO:0000313" key="1">
    <source>
        <dbReference type="EMBL" id="POH35700.1"/>
    </source>
</evidence>
<evidence type="ECO:0000313" key="2">
    <source>
        <dbReference type="Proteomes" id="UP000237511"/>
    </source>
</evidence>
<gene>
    <name evidence="1" type="ORF">ATY31_00225</name>
</gene>